<evidence type="ECO:0000259" key="2">
    <source>
        <dbReference type="Pfam" id="PF01266"/>
    </source>
</evidence>
<comment type="caution">
    <text evidence="3">The sequence shown here is derived from an EMBL/GenBank/DDBJ whole genome shotgun (WGS) entry which is preliminary data.</text>
</comment>
<dbReference type="GO" id="GO:0005737">
    <property type="term" value="C:cytoplasm"/>
    <property type="evidence" value="ECO:0007669"/>
    <property type="project" value="TreeGrafter"/>
</dbReference>
<proteinExistence type="predicted"/>
<dbReference type="AlphaFoldDB" id="A0AAD6D2I3"/>
<sequence>MTKSQLKDLLQADPGIPRHGATEPYWLHVKHHLASVQSDALPEQTDIVVIGSGITGTSVTKSLLQDPAQISQRITVLEARTLCSGATGRNGGNLLTYGGIIYGKLKSIYGKDLALKIVEFTIDTIEETRKEVEEYAAEESELRSVTRVHSFRDSELFEAAKQSVSQYQSDLPQYGSSYTIITGEEAAKGYDIHGVVGAILFSGYSLWPYRFIMKVWEALFKEFSSRLTIEADTPALKIEYDPSVPCHPYIIETPRGQLRASKVIHCTNGYSSHLLPGLRGLIFPCLESMTVQDLHVRRRELRCWAILQKPTHDPQSGAKTTELLYMQQNSKSGHYFIGGGYSTAAEVISANDAALNARSTAYLQSTLHEFLNTEPGSGDLVSEWTGVQGMTSDHMPVVGRLSEKQTGRSGNGEWIAAGYNGGGMCMCWRMGEVMRKMIQEKEPPQWLPEVFLLSQQRMERSLTVENSVHSASYLLPDEIPGDN</sequence>
<dbReference type="InterPro" id="IPR006076">
    <property type="entry name" value="FAD-dep_OxRdtase"/>
</dbReference>
<dbReference type="PANTHER" id="PTHR13847">
    <property type="entry name" value="SARCOSINE DEHYDROGENASE-RELATED"/>
    <property type="match status" value="1"/>
</dbReference>
<gene>
    <name evidence="3" type="ORF">N7494_001846</name>
</gene>
<dbReference type="Gene3D" id="3.50.50.60">
    <property type="entry name" value="FAD/NAD(P)-binding domain"/>
    <property type="match status" value="1"/>
</dbReference>
<dbReference type="PANTHER" id="PTHR13847:SF213">
    <property type="entry name" value="DEPENDENT OXIDOREDUCTASE, PUTATIVE-RELATED"/>
    <property type="match status" value="1"/>
</dbReference>
<name>A0AAD6D2I3_9EURO</name>
<keyword evidence="4" id="KW-1185">Reference proteome</keyword>
<organism evidence="3 4">
    <name type="scientific">Penicillium frequentans</name>
    <dbReference type="NCBI Taxonomy" id="3151616"/>
    <lineage>
        <taxon>Eukaryota</taxon>
        <taxon>Fungi</taxon>
        <taxon>Dikarya</taxon>
        <taxon>Ascomycota</taxon>
        <taxon>Pezizomycotina</taxon>
        <taxon>Eurotiomycetes</taxon>
        <taxon>Eurotiomycetidae</taxon>
        <taxon>Eurotiales</taxon>
        <taxon>Aspergillaceae</taxon>
        <taxon>Penicillium</taxon>
    </lineage>
</organism>
<feature type="coiled-coil region" evidence="1">
    <location>
        <begin position="118"/>
        <end position="145"/>
    </location>
</feature>
<dbReference type="Pfam" id="PF01266">
    <property type="entry name" value="DAO"/>
    <property type="match status" value="1"/>
</dbReference>
<evidence type="ECO:0000256" key="1">
    <source>
        <dbReference type="SAM" id="Coils"/>
    </source>
</evidence>
<feature type="domain" description="FAD dependent oxidoreductase" evidence="2">
    <location>
        <begin position="46"/>
        <end position="435"/>
    </location>
</feature>
<protein>
    <recommendedName>
        <fullName evidence="2">FAD dependent oxidoreductase domain-containing protein</fullName>
    </recommendedName>
</protein>
<reference evidence="3 4" key="1">
    <citation type="journal article" date="2023" name="IMA Fungus">
        <title>Comparative genomic study of the Penicillium genus elucidates a diverse pangenome and 15 lateral gene transfer events.</title>
        <authorList>
            <person name="Petersen C."/>
            <person name="Sorensen T."/>
            <person name="Nielsen M.R."/>
            <person name="Sondergaard T.E."/>
            <person name="Sorensen J.L."/>
            <person name="Fitzpatrick D.A."/>
            <person name="Frisvad J.C."/>
            <person name="Nielsen K.L."/>
        </authorList>
    </citation>
    <scope>NUCLEOTIDE SEQUENCE [LARGE SCALE GENOMIC DNA]</scope>
    <source>
        <strain evidence="3 4">IBT 35679</strain>
    </source>
</reference>
<evidence type="ECO:0000313" key="3">
    <source>
        <dbReference type="EMBL" id="KAJ5552468.1"/>
    </source>
</evidence>
<dbReference type="Gene3D" id="3.30.9.10">
    <property type="entry name" value="D-Amino Acid Oxidase, subunit A, domain 2"/>
    <property type="match status" value="1"/>
</dbReference>
<dbReference type="Proteomes" id="UP001220324">
    <property type="component" value="Unassembled WGS sequence"/>
</dbReference>
<dbReference type="InterPro" id="IPR036188">
    <property type="entry name" value="FAD/NAD-bd_sf"/>
</dbReference>
<dbReference type="SUPFAM" id="SSF51905">
    <property type="entry name" value="FAD/NAD(P)-binding domain"/>
    <property type="match status" value="1"/>
</dbReference>
<accession>A0AAD6D2I3</accession>
<evidence type="ECO:0000313" key="4">
    <source>
        <dbReference type="Proteomes" id="UP001220324"/>
    </source>
</evidence>
<keyword evidence="1" id="KW-0175">Coiled coil</keyword>
<dbReference type="EMBL" id="JAQIZZ010000002">
    <property type="protein sequence ID" value="KAJ5552468.1"/>
    <property type="molecule type" value="Genomic_DNA"/>
</dbReference>